<dbReference type="RefSeq" id="WP_015354250.1">
    <property type="nucleotide sequence ID" value="NZ_AP017624.1"/>
</dbReference>
<dbReference type="AlphaFoldDB" id="A0A1B4Y8S0"/>
<proteinExistence type="predicted"/>
<dbReference type="GeneID" id="93439115"/>
<organism evidence="1 2">
    <name type="scientific">Mycobacterium ulcerans subsp. shinshuense</name>
    <dbReference type="NCBI Taxonomy" id="1124626"/>
    <lineage>
        <taxon>Bacteria</taxon>
        <taxon>Bacillati</taxon>
        <taxon>Actinomycetota</taxon>
        <taxon>Actinomycetes</taxon>
        <taxon>Mycobacteriales</taxon>
        <taxon>Mycobacteriaceae</taxon>
        <taxon>Mycobacterium</taxon>
        <taxon>Mycobacterium ulcerans group</taxon>
    </lineage>
</organism>
<evidence type="ECO:0000313" key="2">
    <source>
        <dbReference type="Proteomes" id="UP000218067"/>
    </source>
</evidence>
<name>A0A1B4Y8S0_MYCUL</name>
<gene>
    <name evidence="1" type="ORF">SHTP_4551</name>
</gene>
<dbReference type="Proteomes" id="UP000218067">
    <property type="component" value="Chromosome"/>
</dbReference>
<dbReference type="EMBL" id="AP017624">
    <property type="protein sequence ID" value="BAV43449.1"/>
    <property type="molecule type" value="Genomic_DNA"/>
</dbReference>
<sequence>MPGFTLAAAASIAAGLSIGAAATVGLTLVVHSGSTVSTDVPSDPAAPTIVEYGDRCLHDYCPPPCGETTPCLNSQQRPADRSRQP</sequence>
<reference evidence="1 2" key="1">
    <citation type="submission" date="2016-08" db="EMBL/GenBank/DDBJ databases">
        <title>Complete genome sequence of Mycobacterium shinshuense, a subspecies of M. ulcerans.</title>
        <authorList>
            <person name="Yoshida M."/>
            <person name="Ogura Y."/>
            <person name="Hayashi T."/>
            <person name="Hoshino Y."/>
        </authorList>
    </citation>
    <scope>NUCLEOTIDE SEQUENCE [LARGE SCALE GENOMIC DNA]</scope>
    <source>
        <strain evidence="2">ATCC 33728</strain>
    </source>
</reference>
<protein>
    <submittedName>
        <fullName evidence="1">Putative small secreted protein</fullName>
    </submittedName>
</protein>
<dbReference type="Pfam" id="PF11021">
    <property type="entry name" value="DUF2613"/>
    <property type="match status" value="1"/>
</dbReference>
<evidence type="ECO:0000313" key="1">
    <source>
        <dbReference type="EMBL" id="BAV43449.1"/>
    </source>
</evidence>
<dbReference type="InterPro" id="IPR022566">
    <property type="entry name" value="DUF2613"/>
</dbReference>
<accession>A0A1B4Y8S0</accession>